<accession>A0A4R1F8K2</accession>
<reference evidence="1 2" key="1">
    <citation type="submission" date="2019-03" db="EMBL/GenBank/DDBJ databases">
        <title>Genomic Encyclopedia of Type Strains, Phase IV (KMG-IV): sequencing the most valuable type-strain genomes for metagenomic binning, comparative biology and taxonomic classification.</title>
        <authorList>
            <person name="Goeker M."/>
        </authorList>
    </citation>
    <scope>NUCLEOTIDE SEQUENCE [LARGE SCALE GENOMIC DNA]</scope>
    <source>
        <strain evidence="1 2">DSM 24830</strain>
    </source>
</reference>
<evidence type="ECO:0000313" key="2">
    <source>
        <dbReference type="Proteomes" id="UP000294887"/>
    </source>
</evidence>
<dbReference type="Gene3D" id="3.40.50.1240">
    <property type="entry name" value="Phosphoglycerate mutase-like"/>
    <property type="match status" value="1"/>
</dbReference>
<sequence length="200" mass="22705">MNHLTTLNTLNNQYFALRHGESIANQKDLIVSSPENGIKDYGLSETGQKQIRDSIEAFNTLNNKTRIISSDFLRTAESAQIAHQLLQAEDEIQFSPLLRERFFGDHELKDNSFYQNVWDMDLQDSAHNNNNVESADAVLERTTSFIATLETNFKDEVFLLVSHGDALQILQTAFSKVPASTHRSLTHLQTAEIRELVLQN</sequence>
<dbReference type="PANTHER" id="PTHR47821:SF2">
    <property type="entry name" value="PHOSPHOGLYCERATE MUTASE FAMILY PROTEIN"/>
    <property type="match status" value="1"/>
</dbReference>
<dbReference type="InterPro" id="IPR013078">
    <property type="entry name" value="His_Pase_superF_clade-1"/>
</dbReference>
<dbReference type="InterPro" id="IPR029033">
    <property type="entry name" value="His_PPase_superfam"/>
</dbReference>
<proteinExistence type="predicted"/>
<dbReference type="Proteomes" id="UP000294887">
    <property type="component" value="Unassembled WGS sequence"/>
</dbReference>
<dbReference type="Pfam" id="PF00300">
    <property type="entry name" value="His_Phos_1"/>
    <property type="match status" value="1"/>
</dbReference>
<gene>
    <name evidence="1" type="ORF">EV695_0007</name>
</gene>
<dbReference type="PANTHER" id="PTHR47821">
    <property type="entry name" value="PHOSPHOGLYCERATE MUTASE FAMILY PROTEIN"/>
    <property type="match status" value="1"/>
</dbReference>
<dbReference type="SMART" id="SM00855">
    <property type="entry name" value="PGAM"/>
    <property type="match status" value="1"/>
</dbReference>
<dbReference type="RefSeq" id="WP_131903832.1">
    <property type="nucleotide sequence ID" value="NZ_BAAAFU010000008.1"/>
</dbReference>
<protein>
    <submittedName>
        <fullName evidence="1">Putative phosphoglycerate mutase</fullName>
    </submittedName>
</protein>
<organism evidence="1 2">
    <name type="scientific">Cocleimonas flava</name>
    <dbReference type="NCBI Taxonomy" id="634765"/>
    <lineage>
        <taxon>Bacteria</taxon>
        <taxon>Pseudomonadati</taxon>
        <taxon>Pseudomonadota</taxon>
        <taxon>Gammaproteobacteria</taxon>
        <taxon>Thiotrichales</taxon>
        <taxon>Thiotrichaceae</taxon>
        <taxon>Cocleimonas</taxon>
    </lineage>
</organism>
<keyword evidence="2" id="KW-1185">Reference proteome</keyword>
<dbReference type="AlphaFoldDB" id="A0A4R1F8K2"/>
<evidence type="ECO:0000313" key="1">
    <source>
        <dbReference type="EMBL" id="TCJ88168.1"/>
    </source>
</evidence>
<dbReference type="SUPFAM" id="SSF53254">
    <property type="entry name" value="Phosphoglycerate mutase-like"/>
    <property type="match status" value="1"/>
</dbReference>
<dbReference type="CDD" id="cd07067">
    <property type="entry name" value="HP_PGM_like"/>
    <property type="match status" value="1"/>
</dbReference>
<name>A0A4R1F8K2_9GAMM</name>
<dbReference type="OrthoDB" id="9793115at2"/>
<comment type="caution">
    <text evidence="1">The sequence shown here is derived from an EMBL/GenBank/DDBJ whole genome shotgun (WGS) entry which is preliminary data.</text>
</comment>
<dbReference type="EMBL" id="SMFQ01000002">
    <property type="protein sequence ID" value="TCJ88168.1"/>
    <property type="molecule type" value="Genomic_DNA"/>
</dbReference>